<feature type="transmembrane region" description="Helical" evidence="10">
    <location>
        <begin position="167"/>
        <end position="189"/>
    </location>
</feature>
<dbReference type="Proteomes" id="UP000318717">
    <property type="component" value="Unassembled WGS sequence"/>
</dbReference>
<dbReference type="RefSeq" id="WP_141347211.1">
    <property type="nucleotide sequence ID" value="NZ_BJLF01000026.1"/>
</dbReference>
<dbReference type="OrthoDB" id="9805682at2"/>
<dbReference type="EMBL" id="BJLF01000026">
    <property type="protein sequence ID" value="GEA52803.1"/>
    <property type="molecule type" value="Genomic_DNA"/>
</dbReference>
<evidence type="ECO:0000256" key="2">
    <source>
        <dbReference type="ARBA" id="ARBA00005745"/>
    </source>
</evidence>
<dbReference type="InterPro" id="IPR001992">
    <property type="entry name" value="T2SS_GspF/T4SS_PilC_CS"/>
</dbReference>
<feature type="transmembrane region" description="Helical" evidence="10">
    <location>
        <begin position="220"/>
        <end position="239"/>
    </location>
</feature>
<keyword evidence="8 10" id="KW-0472">Membrane</keyword>
<dbReference type="InterPro" id="IPR018076">
    <property type="entry name" value="T2SS_GspF_dom"/>
</dbReference>
<keyword evidence="13" id="KW-1185">Reference proteome</keyword>
<dbReference type="PANTHER" id="PTHR30012">
    <property type="entry name" value="GENERAL SECRETION PATHWAY PROTEIN"/>
    <property type="match status" value="1"/>
</dbReference>
<dbReference type="Gene3D" id="1.20.81.30">
    <property type="entry name" value="Type II secretion system (T2SS), domain F"/>
    <property type="match status" value="2"/>
</dbReference>
<evidence type="ECO:0000256" key="10">
    <source>
        <dbReference type="SAM" id="Phobius"/>
    </source>
</evidence>
<dbReference type="Pfam" id="PF00482">
    <property type="entry name" value="T2SSF"/>
    <property type="match status" value="2"/>
</dbReference>
<keyword evidence="3 9" id="KW-0813">Transport</keyword>
<feature type="domain" description="Type II secretion system protein GspF" evidence="11">
    <location>
        <begin position="68"/>
        <end position="190"/>
    </location>
</feature>
<reference evidence="12 13" key="1">
    <citation type="submission" date="2019-06" db="EMBL/GenBank/DDBJ databases">
        <title>Whole genome shotgun sequence of Vibrio inusitatus NBRC 102082.</title>
        <authorList>
            <person name="Hosoyama A."/>
            <person name="Uohara A."/>
            <person name="Ohji S."/>
            <person name="Ichikawa N."/>
        </authorList>
    </citation>
    <scope>NUCLEOTIDE SEQUENCE [LARGE SCALE GENOMIC DNA]</scope>
    <source>
        <strain evidence="12 13">NBRC 102082</strain>
    </source>
</reference>
<organism evidence="12 13">
    <name type="scientific">Vibrio inusitatus NBRC 102082</name>
    <dbReference type="NCBI Taxonomy" id="1219070"/>
    <lineage>
        <taxon>Bacteria</taxon>
        <taxon>Pseudomonadati</taxon>
        <taxon>Pseudomonadota</taxon>
        <taxon>Gammaproteobacteria</taxon>
        <taxon>Vibrionales</taxon>
        <taxon>Vibrionaceae</taxon>
        <taxon>Vibrio</taxon>
    </lineage>
</organism>
<dbReference type="AlphaFoldDB" id="A0A4Y3I042"/>
<sequence length="402" mass="45220">MSSLQLFIWLGTNRSKPRITGHLLAYSAIQLKRILDRKGIELRKFIAKPVPFIAAYQHEVNYSDTTTFTYQLALILEAGLPIGLALYELQHSSERQGVRALLEELHYQIQQGQKLSIAMQEFTFLDPIYLQFVRIGEENGDLSTALGFCTQHREKNQQLIKQVTSALIYPTSVIIMACVVFAIMMTFVIPQFSSLFHSFGAELPKLTKLIVELSSWFQNYVWGLLFYLIIFTSLVYLCYRKNKPFRYHIAKYSLSIPILGRCILVSELARFNLLLCNGIQAGLPLVTCLNNASLAVRNAFIREALSNANISIKEGKSLYHSLEGLSFLPSIMLKMVKIGELSGTLAVITGRLATLFEQQLKETTDKLGQLIEPFIIVFLGTLVGGLVISMYLPIFSLMSAVG</sequence>
<accession>A0A4Y3I042</accession>
<keyword evidence="5" id="KW-0997">Cell inner membrane</keyword>
<dbReference type="PROSITE" id="PS00874">
    <property type="entry name" value="T2SP_F"/>
    <property type="match status" value="1"/>
</dbReference>
<dbReference type="PANTHER" id="PTHR30012:SF7">
    <property type="entry name" value="PROTEIN TRANSPORT PROTEIN HOFC HOMOLOG"/>
    <property type="match status" value="1"/>
</dbReference>
<evidence type="ECO:0000256" key="8">
    <source>
        <dbReference type="ARBA" id="ARBA00023136"/>
    </source>
</evidence>
<dbReference type="PRINTS" id="PR00812">
    <property type="entry name" value="BCTERIALGSPF"/>
</dbReference>
<keyword evidence="6 9" id="KW-0812">Transmembrane</keyword>
<feature type="domain" description="Type II secretion system protein GspF" evidence="11">
    <location>
        <begin position="277"/>
        <end position="393"/>
    </location>
</feature>
<evidence type="ECO:0000313" key="13">
    <source>
        <dbReference type="Proteomes" id="UP000318717"/>
    </source>
</evidence>
<dbReference type="GO" id="GO:0015628">
    <property type="term" value="P:protein secretion by the type II secretion system"/>
    <property type="evidence" value="ECO:0007669"/>
    <property type="project" value="TreeGrafter"/>
</dbReference>
<comment type="similarity">
    <text evidence="2 9">Belongs to the GSP F family.</text>
</comment>
<evidence type="ECO:0000256" key="3">
    <source>
        <dbReference type="ARBA" id="ARBA00022448"/>
    </source>
</evidence>
<evidence type="ECO:0000256" key="5">
    <source>
        <dbReference type="ARBA" id="ARBA00022519"/>
    </source>
</evidence>
<evidence type="ECO:0000256" key="9">
    <source>
        <dbReference type="RuleBase" id="RU003923"/>
    </source>
</evidence>
<evidence type="ECO:0000313" key="12">
    <source>
        <dbReference type="EMBL" id="GEA52803.1"/>
    </source>
</evidence>
<evidence type="ECO:0000256" key="7">
    <source>
        <dbReference type="ARBA" id="ARBA00022989"/>
    </source>
</evidence>
<keyword evidence="7 10" id="KW-1133">Transmembrane helix</keyword>
<proteinExistence type="inferred from homology"/>
<gene>
    <name evidence="12" type="primary">pilC</name>
    <name evidence="12" type="ORF">VIN01S_36070</name>
</gene>
<keyword evidence="4" id="KW-1003">Cell membrane</keyword>
<dbReference type="InterPro" id="IPR042094">
    <property type="entry name" value="T2SS_GspF_sf"/>
</dbReference>
<feature type="transmembrane region" description="Helical" evidence="10">
    <location>
        <begin position="374"/>
        <end position="394"/>
    </location>
</feature>
<evidence type="ECO:0000256" key="4">
    <source>
        <dbReference type="ARBA" id="ARBA00022475"/>
    </source>
</evidence>
<dbReference type="GO" id="GO:0005886">
    <property type="term" value="C:plasma membrane"/>
    <property type="evidence" value="ECO:0007669"/>
    <property type="project" value="UniProtKB-SubCell"/>
</dbReference>
<evidence type="ECO:0000256" key="6">
    <source>
        <dbReference type="ARBA" id="ARBA00022692"/>
    </source>
</evidence>
<protein>
    <submittedName>
        <fullName evidence="12">Type II secretion system protein F</fullName>
    </submittedName>
</protein>
<comment type="subcellular location">
    <subcellularLocation>
        <location evidence="1 9">Cell inner membrane</location>
        <topology evidence="1 9">Multi-pass membrane protein</topology>
    </subcellularLocation>
</comment>
<name>A0A4Y3I042_9VIBR</name>
<comment type="caution">
    <text evidence="12">The sequence shown here is derived from an EMBL/GenBank/DDBJ whole genome shotgun (WGS) entry which is preliminary data.</text>
</comment>
<evidence type="ECO:0000256" key="1">
    <source>
        <dbReference type="ARBA" id="ARBA00004429"/>
    </source>
</evidence>
<evidence type="ECO:0000259" key="11">
    <source>
        <dbReference type="Pfam" id="PF00482"/>
    </source>
</evidence>
<dbReference type="InterPro" id="IPR003004">
    <property type="entry name" value="GspF/PilC"/>
</dbReference>